<name>A0ABR2ZA15_9AGAR</name>
<feature type="region of interest" description="Disordered" evidence="1">
    <location>
        <begin position="117"/>
        <end position="223"/>
    </location>
</feature>
<dbReference type="EMBL" id="JBBXMP010000304">
    <property type="protein sequence ID" value="KAL0058521.1"/>
    <property type="molecule type" value="Genomic_DNA"/>
</dbReference>
<gene>
    <name evidence="2" type="ORF">AAF712_014798</name>
</gene>
<evidence type="ECO:0000313" key="2">
    <source>
        <dbReference type="EMBL" id="KAL0058521.1"/>
    </source>
</evidence>
<protein>
    <submittedName>
        <fullName evidence="2">Uncharacterized protein</fullName>
    </submittedName>
</protein>
<feature type="compositionally biased region" description="Low complexity" evidence="1">
    <location>
        <begin position="192"/>
        <end position="201"/>
    </location>
</feature>
<comment type="caution">
    <text evidence="2">The sequence shown here is derived from an EMBL/GenBank/DDBJ whole genome shotgun (WGS) entry which is preliminary data.</text>
</comment>
<accession>A0ABR2ZA15</accession>
<evidence type="ECO:0000256" key="1">
    <source>
        <dbReference type="SAM" id="MobiDB-lite"/>
    </source>
</evidence>
<evidence type="ECO:0000313" key="3">
    <source>
        <dbReference type="Proteomes" id="UP001437256"/>
    </source>
</evidence>
<sequence length="279" mass="30977">MAAAIDVGDLELQIPNTILFKSDWQKTCILSRMAADQIYGRTTVQDFIQCKRKRSFSHYVESSMGGSDQGWGLLRMSAHPDKPKCRWCNRYESHPGDDYMDDVARIYLSAIESISGGQASRHRADVRRWRPNATQPEISYGPQYPTPPSTSPSSSQVALHPDSLHTPSSSQYPGPFSSPEPEPAPFIDLTLSPQSSSQPQPTRKRKAISRSGSPVPKGKGKQRCINMEDSPVLEGQEAEYIAVTAALTEELIESPGDIGHGLEEVLINLQYQLLTCRRF</sequence>
<organism evidence="2 3">
    <name type="scientific">Marasmius tenuissimus</name>
    <dbReference type="NCBI Taxonomy" id="585030"/>
    <lineage>
        <taxon>Eukaryota</taxon>
        <taxon>Fungi</taxon>
        <taxon>Dikarya</taxon>
        <taxon>Basidiomycota</taxon>
        <taxon>Agaricomycotina</taxon>
        <taxon>Agaricomycetes</taxon>
        <taxon>Agaricomycetidae</taxon>
        <taxon>Agaricales</taxon>
        <taxon>Marasmiineae</taxon>
        <taxon>Marasmiaceae</taxon>
        <taxon>Marasmius</taxon>
    </lineage>
</organism>
<keyword evidence="3" id="KW-1185">Reference proteome</keyword>
<reference evidence="2 3" key="1">
    <citation type="submission" date="2024-05" db="EMBL/GenBank/DDBJ databases">
        <title>A draft genome resource for the thread blight pathogen Marasmius tenuissimus strain MS-2.</title>
        <authorList>
            <person name="Yulfo-Soto G.E."/>
            <person name="Baruah I.K."/>
            <person name="Amoako-Attah I."/>
            <person name="Bukari Y."/>
            <person name="Meinhardt L.W."/>
            <person name="Bailey B.A."/>
            <person name="Cohen S.P."/>
        </authorList>
    </citation>
    <scope>NUCLEOTIDE SEQUENCE [LARGE SCALE GENOMIC DNA]</scope>
    <source>
        <strain evidence="2 3">MS-2</strain>
    </source>
</reference>
<proteinExistence type="predicted"/>
<dbReference type="Proteomes" id="UP001437256">
    <property type="component" value="Unassembled WGS sequence"/>
</dbReference>